<feature type="region of interest" description="Disordered" evidence="1">
    <location>
        <begin position="340"/>
        <end position="361"/>
    </location>
</feature>
<feature type="compositionally biased region" description="Acidic residues" evidence="1">
    <location>
        <begin position="343"/>
        <end position="352"/>
    </location>
</feature>
<accession>A0ABR4H6B0</accession>
<sequence length="393" mass="42570">MALVPSRTIWGAWHDIRLLVPPHIPPVRTLFTFTFSLFSLIPAPSNPQSANMNGINASVNAGWYTFTNLGPLTTTYTPEARCTASSQMYLGYLNTMPTYGGNIYLAWNVQCTSQPNYYDGCVPTSTERSTTTPPAFTGTSIEEYEEYIDAQIDWTGSGVYYSPGLYCPKGWTTIGMIGRDAGDKTTSSGILSPLVSTTQTENPMTSGYYDYEDPASVMKSILKPQQTMALCCPSGMTADTLGGCYSFVEDYTPTYGCIAYTDYEYEYGSTTATYFDFVNSVTITTLVETPTETTSHVSTDATRLDPDQTEFSGLVYAPVITLLYHEEDLVGAMGTVVANSESVSEDNEDGESETPSNAAGRLGASQSVWEGLGSLVGIWICAAALGAAMVFPW</sequence>
<organism evidence="2 3">
    <name type="scientific">Aspergillus granulosus</name>
    <dbReference type="NCBI Taxonomy" id="176169"/>
    <lineage>
        <taxon>Eukaryota</taxon>
        <taxon>Fungi</taxon>
        <taxon>Dikarya</taxon>
        <taxon>Ascomycota</taxon>
        <taxon>Pezizomycotina</taxon>
        <taxon>Eurotiomycetes</taxon>
        <taxon>Eurotiomycetidae</taxon>
        <taxon>Eurotiales</taxon>
        <taxon>Aspergillaceae</taxon>
        <taxon>Aspergillus</taxon>
        <taxon>Aspergillus subgen. Nidulantes</taxon>
    </lineage>
</organism>
<protein>
    <submittedName>
        <fullName evidence="2">Uncharacterized protein</fullName>
    </submittedName>
</protein>
<comment type="caution">
    <text evidence="2">The sequence shown here is derived from an EMBL/GenBank/DDBJ whole genome shotgun (WGS) entry which is preliminary data.</text>
</comment>
<gene>
    <name evidence="2" type="ORF">BJX63DRAFT_402419</name>
</gene>
<evidence type="ECO:0000313" key="3">
    <source>
        <dbReference type="Proteomes" id="UP001610334"/>
    </source>
</evidence>
<evidence type="ECO:0000313" key="2">
    <source>
        <dbReference type="EMBL" id="KAL2810357.1"/>
    </source>
</evidence>
<dbReference type="EMBL" id="JBFXLT010000073">
    <property type="protein sequence ID" value="KAL2810357.1"/>
    <property type="molecule type" value="Genomic_DNA"/>
</dbReference>
<reference evidence="2 3" key="1">
    <citation type="submission" date="2024-07" db="EMBL/GenBank/DDBJ databases">
        <title>Section-level genome sequencing and comparative genomics of Aspergillus sections Usti and Cavernicolus.</title>
        <authorList>
            <consortium name="Lawrence Berkeley National Laboratory"/>
            <person name="Nybo J.L."/>
            <person name="Vesth T.C."/>
            <person name="Theobald S."/>
            <person name="Frisvad J.C."/>
            <person name="Larsen T.O."/>
            <person name="Kjaerboelling I."/>
            <person name="Rothschild-Mancinelli K."/>
            <person name="Lyhne E.K."/>
            <person name="Kogle M.E."/>
            <person name="Barry K."/>
            <person name="Clum A."/>
            <person name="Na H."/>
            <person name="Ledsgaard L."/>
            <person name="Lin J."/>
            <person name="Lipzen A."/>
            <person name="Kuo A."/>
            <person name="Riley R."/>
            <person name="Mondo S."/>
            <person name="Labutti K."/>
            <person name="Haridas S."/>
            <person name="Pangalinan J."/>
            <person name="Salamov A.A."/>
            <person name="Simmons B.A."/>
            <person name="Magnuson J.K."/>
            <person name="Chen J."/>
            <person name="Drula E."/>
            <person name="Henrissat B."/>
            <person name="Wiebenga A."/>
            <person name="Lubbers R.J."/>
            <person name="Gomes A.C."/>
            <person name="Makela M.R."/>
            <person name="Stajich J."/>
            <person name="Grigoriev I.V."/>
            <person name="Mortensen U.H."/>
            <person name="De Vries R.P."/>
            <person name="Baker S.E."/>
            <person name="Andersen M.R."/>
        </authorList>
    </citation>
    <scope>NUCLEOTIDE SEQUENCE [LARGE SCALE GENOMIC DNA]</scope>
    <source>
        <strain evidence="2 3">CBS 588.65</strain>
    </source>
</reference>
<keyword evidence="3" id="KW-1185">Reference proteome</keyword>
<evidence type="ECO:0000256" key="1">
    <source>
        <dbReference type="SAM" id="MobiDB-lite"/>
    </source>
</evidence>
<proteinExistence type="predicted"/>
<name>A0ABR4H6B0_9EURO</name>
<dbReference type="Proteomes" id="UP001610334">
    <property type="component" value="Unassembled WGS sequence"/>
</dbReference>